<name>A0ABM8IXF0_9CREN</name>
<accession>A0ABM8IXF0</accession>
<proteinExistence type="predicted"/>
<evidence type="ECO:0000313" key="2">
    <source>
        <dbReference type="Proteomes" id="UP001341135"/>
    </source>
</evidence>
<sequence length="83" mass="9262">MRESSGPRVVLNSSPIILLAKLGLLRSAVELFSEVEVPEAVVEEVNRKRDEASQELTRLIEEGLVKVEHVGRMLPRLGRGESR</sequence>
<reference evidence="1 2" key="1">
    <citation type="submission" date="2023-09" db="EMBL/GenBank/DDBJ databases">
        <title>Pyrofollis japonicus gen. nov. sp. nov., a novel member of the family Pyrodictiaceae isolated from the Iheya North hydrothermal field.</title>
        <authorList>
            <person name="Miyazaki U."/>
            <person name="Sanari M."/>
            <person name="Tame A."/>
            <person name="Kitajima M."/>
            <person name="Okamoto A."/>
            <person name="Sawayama S."/>
            <person name="Miyazaki J."/>
            <person name="Takai K."/>
            <person name="Nakagawa S."/>
        </authorList>
    </citation>
    <scope>NUCLEOTIDE SEQUENCE [LARGE SCALE GENOMIC DNA]</scope>
    <source>
        <strain evidence="1 2">AV2</strain>
    </source>
</reference>
<organism evidence="1 2">
    <name type="scientific">Pyrodictium abyssi</name>
    <dbReference type="NCBI Taxonomy" id="54256"/>
    <lineage>
        <taxon>Archaea</taxon>
        <taxon>Thermoproteota</taxon>
        <taxon>Thermoprotei</taxon>
        <taxon>Desulfurococcales</taxon>
        <taxon>Pyrodictiaceae</taxon>
        <taxon>Pyrodictium</taxon>
    </lineage>
</organism>
<dbReference type="EMBL" id="AP028907">
    <property type="protein sequence ID" value="BES82199.1"/>
    <property type="molecule type" value="Genomic_DNA"/>
</dbReference>
<gene>
    <name evidence="1" type="ORF">PABY_17660</name>
</gene>
<dbReference type="GeneID" id="89289774"/>
<dbReference type="Pfam" id="PF11848">
    <property type="entry name" value="DUF3368"/>
    <property type="match status" value="1"/>
</dbReference>
<dbReference type="InterPro" id="IPR021799">
    <property type="entry name" value="PIN-like_prokaryotic"/>
</dbReference>
<protein>
    <submittedName>
        <fullName evidence="1">Uncharacterized protein</fullName>
    </submittedName>
</protein>
<keyword evidence="2" id="KW-1185">Reference proteome</keyword>
<dbReference type="Proteomes" id="UP001341135">
    <property type="component" value="Chromosome"/>
</dbReference>
<evidence type="ECO:0000313" key="1">
    <source>
        <dbReference type="EMBL" id="BES82199.1"/>
    </source>
</evidence>
<dbReference type="RefSeq" id="WP_338249288.1">
    <property type="nucleotide sequence ID" value="NZ_AP028907.1"/>
</dbReference>